<organism evidence="1">
    <name type="scientific">marine metagenome</name>
    <dbReference type="NCBI Taxonomy" id="408172"/>
    <lineage>
        <taxon>unclassified sequences</taxon>
        <taxon>metagenomes</taxon>
        <taxon>ecological metagenomes</taxon>
    </lineage>
</organism>
<dbReference type="AlphaFoldDB" id="A0A382TXS6"/>
<name>A0A382TXS6_9ZZZZ</name>
<feature type="non-terminal residue" evidence="1">
    <location>
        <position position="124"/>
    </location>
</feature>
<reference evidence="1" key="1">
    <citation type="submission" date="2018-05" db="EMBL/GenBank/DDBJ databases">
        <authorList>
            <person name="Lanie J.A."/>
            <person name="Ng W.-L."/>
            <person name="Kazmierczak K.M."/>
            <person name="Andrzejewski T.M."/>
            <person name="Davidsen T.M."/>
            <person name="Wayne K.J."/>
            <person name="Tettelin H."/>
            <person name="Glass J.I."/>
            <person name="Rusch D."/>
            <person name="Podicherti R."/>
            <person name="Tsui H.-C.T."/>
            <person name="Winkler M.E."/>
        </authorList>
    </citation>
    <scope>NUCLEOTIDE SEQUENCE</scope>
</reference>
<protein>
    <recommendedName>
        <fullName evidence="2">Surface antigen domain-containing protein</fullName>
    </recommendedName>
</protein>
<proteinExistence type="predicted"/>
<gene>
    <name evidence="1" type="ORF">METZ01_LOCUS379718</name>
</gene>
<evidence type="ECO:0008006" key="2">
    <source>
        <dbReference type="Google" id="ProtNLM"/>
    </source>
</evidence>
<evidence type="ECO:0000313" key="1">
    <source>
        <dbReference type="EMBL" id="SVD26864.1"/>
    </source>
</evidence>
<dbReference type="EMBL" id="UINC01139984">
    <property type="protein sequence ID" value="SVD26864.1"/>
    <property type="molecule type" value="Genomic_DNA"/>
</dbReference>
<accession>A0A382TXS6</accession>
<sequence length="124" mass="14044">MLLISCGTTTDNKFNSKSTYLSAEDNYISGGHAVILANNFLKYKFFSLSKEDKKKQQQAIFYALDNLSEGEIIRWHNDDSNSWGKIKIVSSYPHGSGYCRVIFSQISKKGKIRDFKETACKDVA</sequence>